<dbReference type="Gene3D" id="3.40.50.200">
    <property type="entry name" value="Peptidase S8/S53 domain"/>
    <property type="match status" value="1"/>
</dbReference>
<evidence type="ECO:0000256" key="1">
    <source>
        <dbReference type="SAM" id="MobiDB-lite"/>
    </source>
</evidence>
<dbReference type="PROSITE" id="PS51257">
    <property type="entry name" value="PROKAR_LIPOPROTEIN"/>
    <property type="match status" value="1"/>
</dbReference>
<dbReference type="GO" id="GO:0004252">
    <property type="term" value="F:serine-type endopeptidase activity"/>
    <property type="evidence" value="ECO:0007669"/>
    <property type="project" value="InterPro"/>
</dbReference>
<feature type="signal peptide" evidence="2">
    <location>
        <begin position="1"/>
        <end position="27"/>
    </location>
</feature>
<evidence type="ECO:0000256" key="2">
    <source>
        <dbReference type="SAM" id="SignalP"/>
    </source>
</evidence>
<dbReference type="RefSeq" id="WP_214170221.1">
    <property type="nucleotide sequence ID" value="NZ_JAHCVJ010000001.1"/>
</dbReference>
<dbReference type="AlphaFoldDB" id="A0AAW4KXX9"/>
<dbReference type="InterPro" id="IPR036852">
    <property type="entry name" value="Peptidase_S8/S53_dom_sf"/>
</dbReference>
<feature type="chain" id="PRO_5043823183" description="Subtilase family protein" evidence="2">
    <location>
        <begin position="28"/>
        <end position="370"/>
    </location>
</feature>
<comment type="caution">
    <text evidence="3">The sequence shown here is derived from an EMBL/GenBank/DDBJ whole genome shotgun (WGS) entry which is preliminary data.</text>
</comment>
<accession>A0AAW4KXX9</accession>
<protein>
    <recommendedName>
        <fullName evidence="5">Subtilase family protein</fullName>
    </recommendedName>
</protein>
<dbReference type="Proteomes" id="UP000811899">
    <property type="component" value="Unassembled WGS sequence"/>
</dbReference>
<organism evidence="3 4">
    <name type="scientific">Geoanaerobacter pelophilus</name>
    <dbReference type="NCBI Taxonomy" id="60036"/>
    <lineage>
        <taxon>Bacteria</taxon>
        <taxon>Pseudomonadati</taxon>
        <taxon>Thermodesulfobacteriota</taxon>
        <taxon>Desulfuromonadia</taxon>
        <taxon>Geobacterales</taxon>
        <taxon>Geobacteraceae</taxon>
        <taxon>Geoanaerobacter</taxon>
    </lineage>
</organism>
<feature type="region of interest" description="Disordered" evidence="1">
    <location>
        <begin position="349"/>
        <end position="370"/>
    </location>
</feature>
<evidence type="ECO:0000313" key="3">
    <source>
        <dbReference type="EMBL" id="MBT0663483.1"/>
    </source>
</evidence>
<dbReference type="SUPFAM" id="SSF52743">
    <property type="entry name" value="Subtilisin-like"/>
    <property type="match status" value="1"/>
</dbReference>
<sequence length="370" mass="39915">MKHIGFFCRMIAATAAIICSCSTFVHADPGRVLKLRVNTSHGLANARGAVVDAGLKLQDEVIVTPSSPEDGRPFLPPEKFIVDALNDGASLMSSSFSGWDSRFDSALYPKMVAYSLAHVYAYVPKKPQPKNVPPPAVFVTVNMVGGQSGHGIEFGMPTTYMDGKGKSSYPSGVTAQLAGLLASLKFRHPDWNWFDVKAALRATAANYLSGYDPARYGYGLIDYFAANALTDAAALPLFAPAAVVARIRSSSIDFAVNSFRQSRRSVDAVFTFKTPPATGGKELTLGEITAMGGTQAFSGETSLRTNRYRYTAAKEETLFFVWFTRDARGFYSRIEPYSIIGPVTLKPGSGQPGAANSILREDSDLSRFAP</sequence>
<gene>
    <name evidence="3" type="ORF">KI809_04130</name>
</gene>
<evidence type="ECO:0008006" key="5">
    <source>
        <dbReference type="Google" id="ProtNLM"/>
    </source>
</evidence>
<feature type="compositionally biased region" description="Basic and acidic residues" evidence="1">
    <location>
        <begin position="359"/>
        <end position="370"/>
    </location>
</feature>
<proteinExistence type="predicted"/>
<reference evidence="3 4" key="1">
    <citation type="submission" date="2021-05" db="EMBL/GenBank/DDBJ databases">
        <title>The draft genome of Geobacter pelophilus DSM 12255.</title>
        <authorList>
            <person name="Xu Z."/>
            <person name="Masuda Y."/>
            <person name="Itoh H."/>
            <person name="Senoo K."/>
        </authorList>
    </citation>
    <scope>NUCLEOTIDE SEQUENCE [LARGE SCALE GENOMIC DNA]</scope>
    <source>
        <strain evidence="3 4">DSM 12255</strain>
    </source>
</reference>
<keyword evidence="4" id="KW-1185">Reference proteome</keyword>
<evidence type="ECO:0000313" key="4">
    <source>
        <dbReference type="Proteomes" id="UP000811899"/>
    </source>
</evidence>
<name>A0AAW4KXX9_9BACT</name>
<dbReference type="EMBL" id="JAHCVJ010000001">
    <property type="protein sequence ID" value="MBT0663483.1"/>
    <property type="molecule type" value="Genomic_DNA"/>
</dbReference>
<keyword evidence="2" id="KW-0732">Signal</keyword>
<dbReference type="GO" id="GO:0006508">
    <property type="term" value="P:proteolysis"/>
    <property type="evidence" value="ECO:0007669"/>
    <property type="project" value="InterPro"/>
</dbReference>